<feature type="domain" description="AAA+ ATPase" evidence="6">
    <location>
        <begin position="558"/>
        <end position="712"/>
    </location>
</feature>
<dbReference type="Pfam" id="PF00004">
    <property type="entry name" value="AAA"/>
    <property type="match status" value="1"/>
</dbReference>
<dbReference type="PANTHER" id="PTHR11638">
    <property type="entry name" value="ATP-DEPENDENT CLP PROTEASE"/>
    <property type="match status" value="1"/>
</dbReference>
<dbReference type="InterPro" id="IPR041546">
    <property type="entry name" value="ClpA/ClpB_AAA_lid"/>
</dbReference>
<dbReference type="SUPFAM" id="SSF81923">
    <property type="entry name" value="Double Clp-N motif"/>
    <property type="match status" value="1"/>
</dbReference>
<evidence type="ECO:0000259" key="6">
    <source>
        <dbReference type="SMART" id="SM00382"/>
    </source>
</evidence>
<evidence type="ECO:0000256" key="3">
    <source>
        <dbReference type="ARBA" id="ARBA00022840"/>
    </source>
</evidence>
<dbReference type="KEGG" id="shg:Sph21_4843"/>
<dbReference type="InterPro" id="IPR019489">
    <property type="entry name" value="Clp_ATPase_C"/>
</dbReference>
<evidence type="ECO:0000313" key="8">
    <source>
        <dbReference type="EMBL" id="ADZ81350.1"/>
    </source>
</evidence>
<keyword evidence="3" id="KW-0067">ATP-binding</keyword>
<dbReference type="FunFam" id="3.40.50.300:FF:000025">
    <property type="entry name" value="ATP-dependent Clp protease subunit"/>
    <property type="match status" value="1"/>
</dbReference>
<keyword evidence="1" id="KW-0677">Repeat</keyword>
<dbReference type="SMART" id="SM01086">
    <property type="entry name" value="ClpB_D2-small"/>
    <property type="match status" value="1"/>
</dbReference>
<dbReference type="SUPFAM" id="SSF52540">
    <property type="entry name" value="P-loop containing nucleoside triphosphate hydrolases"/>
    <property type="match status" value="2"/>
</dbReference>
<dbReference type="eggNOG" id="COG0542">
    <property type="taxonomic scope" value="Bacteria"/>
</dbReference>
<feature type="domain" description="Clp ATPase C-terminal" evidence="7">
    <location>
        <begin position="726"/>
        <end position="815"/>
    </location>
</feature>
<dbReference type="InterPro" id="IPR003959">
    <property type="entry name" value="ATPase_AAA_core"/>
</dbReference>
<dbReference type="InterPro" id="IPR050130">
    <property type="entry name" value="ClpA_ClpB"/>
</dbReference>
<dbReference type="CDD" id="cd19499">
    <property type="entry name" value="RecA-like_ClpB_Hsp104-like"/>
    <property type="match status" value="1"/>
</dbReference>
<dbReference type="CDD" id="cd00009">
    <property type="entry name" value="AAA"/>
    <property type="match status" value="1"/>
</dbReference>
<dbReference type="GO" id="GO:0016887">
    <property type="term" value="F:ATP hydrolysis activity"/>
    <property type="evidence" value="ECO:0007669"/>
    <property type="project" value="InterPro"/>
</dbReference>
<evidence type="ECO:0000256" key="1">
    <source>
        <dbReference type="ARBA" id="ARBA00022737"/>
    </source>
</evidence>
<dbReference type="InterPro" id="IPR001270">
    <property type="entry name" value="ClpA/B"/>
</dbReference>
<dbReference type="Gene3D" id="1.10.8.60">
    <property type="match status" value="2"/>
</dbReference>
<dbReference type="HOGENOM" id="CLU_005070_4_1_10"/>
<gene>
    <name evidence="8" type="ordered locus">Sph21_4843</name>
</gene>
<feature type="coiled-coil region" evidence="5">
    <location>
        <begin position="407"/>
        <end position="434"/>
    </location>
</feature>
<dbReference type="Gene3D" id="3.40.50.300">
    <property type="entry name" value="P-loop containing nucleotide triphosphate hydrolases"/>
    <property type="match status" value="2"/>
</dbReference>
<evidence type="ECO:0000259" key="7">
    <source>
        <dbReference type="SMART" id="SM01086"/>
    </source>
</evidence>
<dbReference type="PATRIC" id="fig|743722.3.peg.5140"/>
<dbReference type="PANTHER" id="PTHR11638:SF18">
    <property type="entry name" value="HEAT SHOCK PROTEIN 104"/>
    <property type="match status" value="1"/>
</dbReference>
<dbReference type="GO" id="GO:0005737">
    <property type="term" value="C:cytoplasm"/>
    <property type="evidence" value="ECO:0007669"/>
    <property type="project" value="TreeGrafter"/>
</dbReference>
<dbReference type="PRINTS" id="PR00300">
    <property type="entry name" value="CLPPROTEASEA"/>
</dbReference>
<dbReference type="SMART" id="SM00382">
    <property type="entry name" value="AAA"/>
    <property type="match status" value="2"/>
</dbReference>
<dbReference type="Gene3D" id="1.10.1780.10">
    <property type="entry name" value="Clp, N-terminal domain"/>
    <property type="match status" value="1"/>
</dbReference>
<dbReference type="InterPro" id="IPR003593">
    <property type="entry name" value="AAA+_ATPase"/>
</dbReference>
<dbReference type="InterPro" id="IPR036628">
    <property type="entry name" value="Clp_N_dom_sf"/>
</dbReference>
<keyword evidence="4" id="KW-0143">Chaperone</keyword>
<feature type="domain" description="AAA+ ATPase" evidence="6">
    <location>
        <begin position="202"/>
        <end position="344"/>
    </location>
</feature>
<dbReference type="Pfam" id="PF02861">
    <property type="entry name" value="Clp_N"/>
    <property type="match status" value="1"/>
</dbReference>
<name>F4C6C7_SPHS2</name>
<reference evidence="8" key="1">
    <citation type="submission" date="2011-03" db="EMBL/GenBank/DDBJ databases">
        <title>Complete sequence of Sphingobacterium sp. 21.</title>
        <authorList>
            <consortium name="US DOE Joint Genome Institute"/>
            <person name="Lucas S."/>
            <person name="Copeland A."/>
            <person name="Lapidus A."/>
            <person name="Cheng J.-F."/>
            <person name="Goodwin L."/>
            <person name="Pitluck S."/>
            <person name="Davenport K."/>
            <person name="Detter J.C."/>
            <person name="Han C."/>
            <person name="Tapia R."/>
            <person name="Land M."/>
            <person name="Hauser L."/>
            <person name="Kyrpides N."/>
            <person name="Ivanova N."/>
            <person name="Ovchinnikova G."/>
            <person name="Pagani I."/>
            <person name="Siebers A.K."/>
            <person name="Allgaier M."/>
            <person name="Thelen M.P."/>
            <person name="Hugenholtz P."/>
            <person name="Woyke T."/>
        </authorList>
    </citation>
    <scope>NUCLEOTIDE SEQUENCE</scope>
    <source>
        <strain evidence="8">21</strain>
    </source>
</reference>
<evidence type="ECO:0000256" key="5">
    <source>
        <dbReference type="SAM" id="Coils"/>
    </source>
</evidence>
<evidence type="ECO:0000256" key="2">
    <source>
        <dbReference type="ARBA" id="ARBA00022741"/>
    </source>
</evidence>
<proteinExistence type="predicted"/>
<accession>F4C6C7</accession>
<dbReference type="Pfam" id="PF10431">
    <property type="entry name" value="ClpB_D2-small"/>
    <property type="match status" value="1"/>
</dbReference>
<dbReference type="OrthoDB" id="9803641at2"/>
<keyword evidence="2" id="KW-0547">Nucleotide-binding</keyword>
<organism evidence="8">
    <name type="scientific">Sphingobacterium sp. (strain 21)</name>
    <dbReference type="NCBI Taxonomy" id="743722"/>
    <lineage>
        <taxon>Bacteria</taxon>
        <taxon>Pseudomonadati</taxon>
        <taxon>Bacteroidota</taxon>
        <taxon>Sphingobacteriia</taxon>
        <taxon>Sphingobacteriales</taxon>
        <taxon>Sphingobacteriaceae</taxon>
        <taxon>Sphingobacterium</taxon>
    </lineage>
</organism>
<dbReference type="Pfam" id="PF17871">
    <property type="entry name" value="AAA_lid_9"/>
    <property type="match status" value="1"/>
</dbReference>
<dbReference type="InterPro" id="IPR004176">
    <property type="entry name" value="Clp_R_N"/>
</dbReference>
<sequence>MNIVNISDTLQMAIRMAQSLAREYQQEAYTPAHLLRGLMHEEIGVQQFIASLGKEVDYVIEWAEVRMEGLGKVGRLPDIISPTDESVRVLEEADVIRIKLGLPLITPICVLAAICKPTVGFTPDELRSFPIKEAEIFDFYLGQTSLAQSVTATGENAQATSGASLAKYCIDRLNKAQDGTTDPVIGREMETRMIVEILCRRTKPNVILMGEAGVGKTALVDGLAQDILQKRVPSSLEQAQLFELDLGALIAGASYKGEVEDRLKNILKEIRAFSKAILFIDEIHTLLDAKGPFGNGLGNLLKPALARGEITVIGATTRQEYRKFLEPDAAFIRRFERVVVEEPDSYVATEMVKQASGRYTEYHGISIRADVPAECVRLAKRYLRDRRLPDAALDLLDRTLAAIKLMNDSSIAVLDDIEERLRRLENLQVNEVEREEAYVWLGRQIQNQISPILLAQLSEIPQEVNGTDALVDRLKSQIASLRTHASQRPDELTKENIAAMVSYKTGIPIGKIRAGEQERLMHMQDFLRARVVGQDHALDAVADAILESRSGLNKKGQPVGSFFLLGPTGTGKTELAKSIAAFLFNDEKAMIRFDMSEFKEEHSAALLYGAPPGYVGYEEGGLLVNKIRQHPYTVLLFDEIEKAHPSVFDTFLQILDEGHMHDRLGREGDFTNALILFTSNISSDWISSRFSMGEIPEKAELLDRMTAYFRPEFLARLSEIVPFAPIQGAHLVRIFEIQLESLRTALEQQGIGMQISKEAIEMLATQGFNPKYGARQLATVIRNELKRPISKLIVSGALRKGLSVHIAKHVEQTDLLWQIHDSATNPLL</sequence>
<dbReference type="Pfam" id="PF07724">
    <property type="entry name" value="AAA_2"/>
    <property type="match status" value="1"/>
</dbReference>
<dbReference type="EMBL" id="CP002584">
    <property type="protein sequence ID" value="ADZ81350.1"/>
    <property type="molecule type" value="Genomic_DNA"/>
</dbReference>
<protein>
    <submittedName>
        <fullName evidence="8">ATPase AAA-2 domain protein</fullName>
    </submittedName>
</protein>
<keyword evidence="5" id="KW-0175">Coiled coil</keyword>
<dbReference type="AlphaFoldDB" id="F4C6C7"/>
<dbReference type="GO" id="GO:0034605">
    <property type="term" value="P:cellular response to heat"/>
    <property type="evidence" value="ECO:0007669"/>
    <property type="project" value="TreeGrafter"/>
</dbReference>
<evidence type="ECO:0000256" key="4">
    <source>
        <dbReference type="ARBA" id="ARBA00023186"/>
    </source>
</evidence>
<dbReference type="STRING" id="743722.Sph21_4843"/>
<dbReference type="GO" id="GO:0005524">
    <property type="term" value="F:ATP binding"/>
    <property type="evidence" value="ECO:0007669"/>
    <property type="project" value="UniProtKB-KW"/>
</dbReference>
<dbReference type="InterPro" id="IPR027417">
    <property type="entry name" value="P-loop_NTPase"/>
</dbReference>